<sequence length="82" mass="9185">MDSFFLSIFRLKTCWLGAAFGSAADPRHLKSMAQPISSPRPNYPPAKEGRGIRLCQTFLQPRWASRSETPYTHLSPSTLDST</sequence>
<evidence type="ECO:0000313" key="1">
    <source>
        <dbReference type="EMBL" id="KAL1876584.1"/>
    </source>
</evidence>
<dbReference type="EMBL" id="JAZHXJ010000075">
    <property type="protein sequence ID" value="KAL1876584.1"/>
    <property type="molecule type" value="Genomic_DNA"/>
</dbReference>
<gene>
    <name evidence="1" type="ORF">VTK73DRAFT_9248</name>
</gene>
<evidence type="ECO:0000313" key="2">
    <source>
        <dbReference type="Proteomes" id="UP001586593"/>
    </source>
</evidence>
<proteinExistence type="predicted"/>
<accession>A0ABR3XLL2</accession>
<protein>
    <recommendedName>
        <fullName evidence="3">Secreted protein</fullName>
    </recommendedName>
</protein>
<comment type="caution">
    <text evidence="1">The sequence shown here is derived from an EMBL/GenBank/DDBJ whole genome shotgun (WGS) entry which is preliminary data.</text>
</comment>
<dbReference type="Proteomes" id="UP001586593">
    <property type="component" value="Unassembled WGS sequence"/>
</dbReference>
<keyword evidence="2" id="KW-1185">Reference proteome</keyword>
<name>A0ABR3XLL2_9PEZI</name>
<organism evidence="1 2">
    <name type="scientific">Phialemonium thermophilum</name>
    <dbReference type="NCBI Taxonomy" id="223376"/>
    <lineage>
        <taxon>Eukaryota</taxon>
        <taxon>Fungi</taxon>
        <taxon>Dikarya</taxon>
        <taxon>Ascomycota</taxon>
        <taxon>Pezizomycotina</taxon>
        <taxon>Sordariomycetes</taxon>
        <taxon>Sordariomycetidae</taxon>
        <taxon>Cephalothecales</taxon>
        <taxon>Cephalothecaceae</taxon>
        <taxon>Phialemonium</taxon>
    </lineage>
</organism>
<reference evidence="1 2" key="1">
    <citation type="journal article" date="2024" name="Commun. Biol.">
        <title>Comparative genomic analysis of thermophilic fungi reveals convergent evolutionary adaptations and gene losses.</title>
        <authorList>
            <person name="Steindorff A.S."/>
            <person name="Aguilar-Pontes M.V."/>
            <person name="Robinson A.J."/>
            <person name="Andreopoulos B."/>
            <person name="LaButti K."/>
            <person name="Kuo A."/>
            <person name="Mondo S."/>
            <person name="Riley R."/>
            <person name="Otillar R."/>
            <person name="Haridas S."/>
            <person name="Lipzen A."/>
            <person name="Grimwood J."/>
            <person name="Schmutz J."/>
            <person name="Clum A."/>
            <person name="Reid I.D."/>
            <person name="Moisan M.C."/>
            <person name="Butler G."/>
            <person name="Nguyen T.T.M."/>
            <person name="Dewar K."/>
            <person name="Conant G."/>
            <person name="Drula E."/>
            <person name="Henrissat B."/>
            <person name="Hansel C."/>
            <person name="Singer S."/>
            <person name="Hutchinson M.I."/>
            <person name="de Vries R.P."/>
            <person name="Natvig D.O."/>
            <person name="Powell A.J."/>
            <person name="Tsang A."/>
            <person name="Grigoriev I.V."/>
        </authorList>
    </citation>
    <scope>NUCLEOTIDE SEQUENCE [LARGE SCALE GENOMIC DNA]</scope>
    <source>
        <strain evidence="1 2">ATCC 24622</strain>
    </source>
</reference>
<evidence type="ECO:0008006" key="3">
    <source>
        <dbReference type="Google" id="ProtNLM"/>
    </source>
</evidence>